<feature type="chain" id="PRO_5046007242" evidence="2">
    <location>
        <begin position="28"/>
        <end position="48"/>
    </location>
</feature>
<proteinExistence type="predicted"/>
<sequence>MSTLRRTAIVAATACFALAGSAVPATASPSPACDHRPAGRVRATPTSR</sequence>
<evidence type="ECO:0000256" key="2">
    <source>
        <dbReference type="SAM" id="SignalP"/>
    </source>
</evidence>
<keyword evidence="2" id="KW-0732">Signal</keyword>
<dbReference type="RefSeq" id="WP_163695459.1">
    <property type="nucleotide sequence ID" value="NZ_JBHSQL010000014.1"/>
</dbReference>
<organism evidence="3 4">
    <name type="scientific">Mumia xiangluensis</name>
    <dbReference type="NCBI Taxonomy" id="1678900"/>
    <lineage>
        <taxon>Bacteria</taxon>
        <taxon>Bacillati</taxon>
        <taxon>Actinomycetota</taxon>
        <taxon>Actinomycetes</taxon>
        <taxon>Propionibacteriales</taxon>
        <taxon>Nocardioidaceae</taxon>
        <taxon>Mumia</taxon>
    </lineage>
</organism>
<keyword evidence="4" id="KW-1185">Reference proteome</keyword>
<feature type="region of interest" description="Disordered" evidence="1">
    <location>
        <begin position="26"/>
        <end position="48"/>
    </location>
</feature>
<feature type="signal peptide" evidence="2">
    <location>
        <begin position="1"/>
        <end position="27"/>
    </location>
</feature>
<reference evidence="4" key="1">
    <citation type="journal article" date="2019" name="Int. J. Syst. Evol. Microbiol.">
        <title>The Global Catalogue of Microorganisms (GCM) 10K type strain sequencing project: providing services to taxonomists for standard genome sequencing and annotation.</title>
        <authorList>
            <consortium name="The Broad Institute Genomics Platform"/>
            <consortium name="The Broad Institute Genome Sequencing Center for Infectious Disease"/>
            <person name="Wu L."/>
            <person name="Ma J."/>
        </authorList>
    </citation>
    <scope>NUCLEOTIDE SEQUENCE [LARGE SCALE GENOMIC DNA]</scope>
    <source>
        <strain evidence="4">CGMCC 4.7198</strain>
    </source>
</reference>
<accession>A0ABW1QQG8</accession>
<dbReference type="Proteomes" id="UP001596097">
    <property type="component" value="Unassembled WGS sequence"/>
</dbReference>
<evidence type="ECO:0000313" key="4">
    <source>
        <dbReference type="Proteomes" id="UP001596097"/>
    </source>
</evidence>
<name>A0ABW1QQG8_9ACTN</name>
<dbReference type="EMBL" id="JBHSQL010000014">
    <property type="protein sequence ID" value="MFC6151017.1"/>
    <property type="molecule type" value="Genomic_DNA"/>
</dbReference>
<gene>
    <name evidence="3" type="ORF">ACFPYK_16560</name>
</gene>
<evidence type="ECO:0000256" key="1">
    <source>
        <dbReference type="SAM" id="MobiDB-lite"/>
    </source>
</evidence>
<evidence type="ECO:0000313" key="3">
    <source>
        <dbReference type="EMBL" id="MFC6151017.1"/>
    </source>
</evidence>
<protein>
    <submittedName>
        <fullName evidence="3">Uncharacterized protein</fullName>
    </submittedName>
</protein>
<comment type="caution">
    <text evidence="3">The sequence shown here is derived from an EMBL/GenBank/DDBJ whole genome shotgun (WGS) entry which is preliminary data.</text>
</comment>